<gene>
    <name evidence="1" type="ORF">HP397_02170</name>
</gene>
<comment type="caution">
    <text evidence="1">The sequence shown here is derived from an EMBL/GenBank/DDBJ whole genome shotgun (WGS) entry which is preliminary data.</text>
</comment>
<dbReference type="RefSeq" id="WP_180135634.1">
    <property type="nucleotide sequence ID" value="NZ_JABMKT010000007.1"/>
</dbReference>
<keyword evidence="2" id="KW-1185">Reference proteome</keyword>
<proteinExistence type="predicted"/>
<protein>
    <submittedName>
        <fullName evidence="1">Uncharacterized protein</fullName>
    </submittedName>
</protein>
<name>A0A7Z0TA40_9FUSO</name>
<organism evidence="1 2">
    <name type="scientific">Streptobacillus felis</name>
    <dbReference type="NCBI Taxonomy" id="1384509"/>
    <lineage>
        <taxon>Bacteria</taxon>
        <taxon>Fusobacteriati</taxon>
        <taxon>Fusobacteriota</taxon>
        <taxon>Fusobacteriia</taxon>
        <taxon>Fusobacteriales</taxon>
        <taxon>Leptotrichiaceae</taxon>
        <taxon>Streptobacillus</taxon>
    </lineage>
</organism>
<evidence type="ECO:0000313" key="1">
    <source>
        <dbReference type="EMBL" id="NYV27635.1"/>
    </source>
</evidence>
<dbReference type="EMBL" id="JABMKT010000007">
    <property type="protein sequence ID" value="NYV27635.1"/>
    <property type="molecule type" value="Genomic_DNA"/>
</dbReference>
<sequence>MKKKVSGGITNWDKSITEILMSLDVSFNPIKNLSLGYHFSAPLIFNGKDIHGFYIRNGLSATLKF</sequence>
<dbReference type="Proteomes" id="UP000526184">
    <property type="component" value="Unassembled WGS sequence"/>
</dbReference>
<evidence type="ECO:0000313" key="2">
    <source>
        <dbReference type="Proteomes" id="UP000526184"/>
    </source>
</evidence>
<accession>A0A7Z0TA40</accession>
<dbReference type="AlphaFoldDB" id="A0A7Z0TA40"/>
<reference evidence="1 2" key="1">
    <citation type="submission" date="2020-05" db="EMBL/GenBank/DDBJ databases">
        <title>Streptobacillus felis strain LHL191014123.</title>
        <authorList>
            <person name="Fawzy A."/>
            <person name="Rau J."/>
            <person name="Risse K."/>
            <person name="Schauerte N."/>
            <person name="Geiger C."/>
            <person name="Blom J."/>
            <person name="Imirzalioglu C."/>
            <person name="Falgenhauer J."/>
            <person name="Bach A."/>
            <person name="Herden C."/>
            <person name="Eisenberg T."/>
        </authorList>
    </citation>
    <scope>NUCLEOTIDE SEQUENCE [LARGE SCALE GENOMIC DNA]</scope>
    <source>
        <strain evidence="1 2">LHL191014123</strain>
    </source>
</reference>